<dbReference type="GO" id="GO:0032502">
    <property type="term" value="P:developmental process"/>
    <property type="evidence" value="ECO:0007669"/>
    <property type="project" value="TreeGrafter"/>
</dbReference>
<proteinExistence type="predicted"/>
<evidence type="ECO:0000259" key="3">
    <source>
        <dbReference type="PROSITE" id="PS50888"/>
    </source>
</evidence>
<dbReference type="SMART" id="SM00353">
    <property type="entry name" value="HLH"/>
    <property type="match status" value="1"/>
</dbReference>
<feature type="compositionally biased region" description="Basic residues" evidence="2">
    <location>
        <begin position="15"/>
        <end position="41"/>
    </location>
</feature>
<dbReference type="GO" id="GO:0046983">
    <property type="term" value="F:protein dimerization activity"/>
    <property type="evidence" value="ECO:0007669"/>
    <property type="project" value="InterPro"/>
</dbReference>
<feature type="region of interest" description="Disordered" evidence="2">
    <location>
        <begin position="1"/>
        <end position="43"/>
    </location>
</feature>
<keyword evidence="1" id="KW-0238">DNA-binding</keyword>
<reference evidence="4" key="1">
    <citation type="journal article" date="2023" name="Mol. Biol. Evol.">
        <title>Third-Generation Sequencing Reveals the Adaptive Role of the Epigenome in Three Deep-Sea Polychaetes.</title>
        <authorList>
            <person name="Perez M."/>
            <person name="Aroh O."/>
            <person name="Sun Y."/>
            <person name="Lan Y."/>
            <person name="Juniper S.K."/>
            <person name="Young C.R."/>
            <person name="Angers B."/>
            <person name="Qian P.Y."/>
        </authorList>
    </citation>
    <scope>NUCLEOTIDE SEQUENCE</scope>
    <source>
        <strain evidence="4">P08H-3</strain>
    </source>
</reference>
<dbReference type="Pfam" id="PF00010">
    <property type="entry name" value="HLH"/>
    <property type="match status" value="1"/>
</dbReference>
<organism evidence="4 5">
    <name type="scientific">Paralvinella palmiformis</name>
    <dbReference type="NCBI Taxonomy" id="53620"/>
    <lineage>
        <taxon>Eukaryota</taxon>
        <taxon>Metazoa</taxon>
        <taxon>Spiralia</taxon>
        <taxon>Lophotrochozoa</taxon>
        <taxon>Annelida</taxon>
        <taxon>Polychaeta</taxon>
        <taxon>Sedentaria</taxon>
        <taxon>Canalipalpata</taxon>
        <taxon>Terebellida</taxon>
        <taxon>Terebelliformia</taxon>
        <taxon>Alvinellidae</taxon>
        <taxon>Paralvinella</taxon>
    </lineage>
</organism>
<dbReference type="CDD" id="cd11418">
    <property type="entry name" value="bHLH_TS_ASCL"/>
    <property type="match status" value="1"/>
</dbReference>
<evidence type="ECO:0000256" key="2">
    <source>
        <dbReference type="SAM" id="MobiDB-lite"/>
    </source>
</evidence>
<name>A0AAD9JYA1_9ANNE</name>
<sequence length="231" mass="26680">MFQTYQVSSSTKLQATKKPKRVRSHVPHHKQPAHRVHRRNARERYRTDEIKETFDTLRQLLPLGKHRKRVSKENILKYATSYIRELAVLVREHDAAVSKMADGRRYEQDNGRRVPDLCPSSLDQNYVGCLQELSSDDVNNPWNCSRSVHTPCDAYCSNCTVDGQLASHWTNNQYSDTANTINTVTDTKCYPSCYLNCYSSCGSTEYTKNCCYNWHGDKTGYESNKGYFLSR</sequence>
<dbReference type="EMBL" id="JAODUP010000112">
    <property type="protein sequence ID" value="KAK2161658.1"/>
    <property type="molecule type" value="Genomic_DNA"/>
</dbReference>
<dbReference type="PROSITE" id="PS50888">
    <property type="entry name" value="BHLH"/>
    <property type="match status" value="1"/>
</dbReference>
<dbReference type="GO" id="GO:0000981">
    <property type="term" value="F:DNA-binding transcription factor activity, RNA polymerase II-specific"/>
    <property type="evidence" value="ECO:0007669"/>
    <property type="project" value="TreeGrafter"/>
</dbReference>
<dbReference type="GO" id="GO:0000977">
    <property type="term" value="F:RNA polymerase II transcription regulatory region sequence-specific DNA binding"/>
    <property type="evidence" value="ECO:0007669"/>
    <property type="project" value="TreeGrafter"/>
</dbReference>
<dbReference type="Proteomes" id="UP001208570">
    <property type="component" value="Unassembled WGS sequence"/>
</dbReference>
<dbReference type="InterPro" id="IPR011598">
    <property type="entry name" value="bHLH_dom"/>
</dbReference>
<feature type="domain" description="BHLH" evidence="3">
    <location>
        <begin position="34"/>
        <end position="86"/>
    </location>
</feature>
<dbReference type="PANTHER" id="PTHR23349:SF108">
    <property type="entry name" value="BHLH DOMAIN-CONTAINING PROTEIN"/>
    <property type="match status" value="1"/>
</dbReference>
<evidence type="ECO:0000313" key="4">
    <source>
        <dbReference type="EMBL" id="KAK2161658.1"/>
    </source>
</evidence>
<gene>
    <name evidence="4" type="ORF">LSH36_112g04011</name>
</gene>
<comment type="caution">
    <text evidence="4">The sequence shown here is derived from an EMBL/GenBank/DDBJ whole genome shotgun (WGS) entry which is preliminary data.</text>
</comment>
<dbReference type="Gene3D" id="4.10.280.10">
    <property type="entry name" value="Helix-loop-helix DNA-binding domain"/>
    <property type="match status" value="1"/>
</dbReference>
<evidence type="ECO:0000256" key="1">
    <source>
        <dbReference type="ARBA" id="ARBA00023125"/>
    </source>
</evidence>
<protein>
    <recommendedName>
        <fullName evidence="3">BHLH domain-containing protein</fullName>
    </recommendedName>
</protein>
<dbReference type="SUPFAM" id="SSF47459">
    <property type="entry name" value="HLH, helix-loop-helix DNA-binding domain"/>
    <property type="match status" value="1"/>
</dbReference>
<feature type="compositionally biased region" description="Polar residues" evidence="2">
    <location>
        <begin position="1"/>
        <end position="14"/>
    </location>
</feature>
<dbReference type="InterPro" id="IPR050283">
    <property type="entry name" value="E-box_TF_Regulators"/>
</dbReference>
<dbReference type="InterPro" id="IPR036638">
    <property type="entry name" value="HLH_DNA-bd_sf"/>
</dbReference>
<keyword evidence="5" id="KW-1185">Reference proteome</keyword>
<accession>A0AAD9JYA1</accession>
<dbReference type="AlphaFoldDB" id="A0AAD9JYA1"/>
<evidence type="ECO:0000313" key="5">
    <source>
        <dbReference type="Proteomes" id="UP001208570"/>
    </source>
</evidence>
<dbReference type="PANTHER" id="PTHR23349">
    <property type="entry name" value="BASIC HELIX-LOOP-HELIX TRANSCRIPTION FACTOR, TWIST"/>
    <property type="match status" value="1"/>
</dbReference>